<keyword evidence="2" id="KW-1185">Reference proteome</keyword>
<dbReference type="EMBL" id="CP022579">
    <property type="protein sequence ID" value="QEL64592.1"/>
    <property type="molecule type" value="Genomic_DNA"/>
</dbReference>
<sequence>MTPSDPADAAFLGHGAARATEDGSAVPVLPTLQRNALRKLLDRPDFTPAEVAALGFRRLQLTRGLGRKGLDNVLAWLRHHGHDLEPLPTRCADGVRRNQRIERAIHLLESQGFVVLPCSPSAGSETGGTGPAES</sequence>
<dbReference type="RefSeq" id="WP_149425105.1">
    <property type="nucleotide sequence ID" value="NZ_CP022579.1"/>
</dbReference>
<accession>A0A5C1E6P1</accession>
<name>A0A5C1E6P1_9RHOO</name>
<organism evidence="1 2">
    <name type="scientific">Oryzomicrobium terrae</name>
    <dbReference type="NCBI Taxonomy" id="1735038"/>
    <lineage>
        <taxon>Bacteria</taxon>
        <taxon>Pseudomonadati</taxon>
        <taxon>Pseudomonadota</taxon>
        <taxon>Betaproteobacteria</taxon>
        <taxon>Rhodocyclales</taxon>
        <taxon>Rhodocyclaceae</taxon>
        <taxon>Oryzomicrobium</taxon>
    </lineage>
</organism>
<protein>
    <submittedName>
        <fullName evidence="1">Uncharacterized protein</fullName>
    </submittedName>
</protein>
<dbReference type="KEGG" id="otr:OTERR_11160"/>
<dbReference type="Proteomes" id="UP000323671">
    <property type="component" value="Chromosome"/>
</dbReference>
<gene>
    <name evidence="1" type="ORF">OTERR_11160</name>
</gene>
<reference evidence="1 2" key="1">
    <citation type="submission" date="2017-07" db="EMBL/GenBank/DDBJ databases">
        <title>Complete genome sequence of Oryzomicrobium terrae TPP412.</title>
        <authorList>
            <person name="Chiu L.-W."/>
            <person name="Lo K.-J."/>
            <person name="Tsai Y.-M."/>
            <person name="Lin S.-S."/>
            <person name="Kuo C.-H."/>
            <person name="Liu C.-T."/>
        </authorList>
    </citation>
    <scope>NUCLEOTIDE SEQUENCE [LARGE SCALE GENOMIC DNA]</scope>
    <source>
        <strain evidence="1 2">TPP412</strain>
    </source>
</reference>
<dbReference type="AlphaFoldDB" id="A0A5C1E6P1"/>
<evidence type="ECO:0000313" key="1">
    <source>
        <dbReference type="EMBL" id="QEL64592.1"/>
    </source>
</evidence>
<proteinExistence type="predicted"/>
<evidence type="ECO:0000313" key="2">
    <source>
        <dbReference type="Proteomes" id="UP000323671"/>
    </source>
</evidence>